<accession>F6SVB2</accession>
<dbReference type="InParanoid" id="F6SVB2"/>
<feature type="domain" description="N-acetyltransferase ESCO acetyl-transferase" evidence="1">
    <location>
        <begin position="124"/>
        <end position="192"/>
    </location>
</feature>
<dbReference type="FunCoup" id="F6SVB2">
    <property type="interactions" value="2"/>
</dbReference>
<evidence type="ECO:0000313" key="2">
    <source>
        <dbReference type="Ensembl" id="ENSCINP00000026918.2"/>
    </source>
</evidence>
<dbReference type="Proteomes" id="UP000008144">
    <property type="component" value="Unassembled WGS sequence"/>
</dbReference>
<proteinExistence type="predicted"/>
<keyword evidence="3" id="KW-1185">Reference proteome</keyword>
<reference evidence="2" key="3">
    <citation type="submission" date="2025-09" db="UniProtKB">
        <authorList>
            <consortium name="Ensembl"/>
        </authorList>
    </citation>
    <scope>IDENTIFICATION</scope>
</reference>
<dbReference type="SUPFAM" id="SSF55729">
    <property type="entry name" value="Acyl-CoA N-acyltransferases (Nat)"/>
    <property type="match status" value="1"/>
</dbReference>
<dbReference type="HOGENOM" id="CLU_039183_0_1_1"/>
<reference evidence="2" key="2">
    <citation type="submission" date="2025-08" db="UniProtKB">
        <authorList>
            <consortium name="Ensembl"/>
        </authorList>
    </citation>
    <scope>IDENTIFICATION</scope>
</reference>
<reference evidence="3" key="1">
    <citation type="journal article" date="2002" name="Science">
        <title>The draft genome of Ciona intestinalis: insights into chordate and vertebrate origins.</title>
        <authorList>
            <person name="Dehal P."/>
            <person name="Satou Y."/>
            <person name="Campbell R.K."/>
            <person name="Chapman J."/>
            <person name="Degnan B."/>
            <person name="De Tomaso A."/>
            <person name="Davidson B."/>
            <person name="Di Gregorio A."/>
            <person name="Gelpke M."/>
            <person name="Goodstein D.M."/>
            <person name="Harafuji N."/>
            <person name="Hastings K.E."/>
            <person name="Ho I."/>
            <person name="Hotta K."/>
            <person name="Huang W."/>
            <person name="Kawashima T."/>
            <person name="Lemaire P."/>
            <person name="Martinez D."/>
            <person name="Meinertzhagen I.A."/>
            <person name="Necula S."/>
            <person name="Nonaka M."/>
            <person name="Putnam N."/>
            <person name="Rash S."/>
            <person name="Saiga H."/>
            <person name="Satake M."/>
            <person name="Terry A."/>
            <person name="Yamada L."/>
            <person name="Wang H.G."/>
            <person name="Awazu S."/>
            <person name="Azumi K."/>
            <person name="Boore J."/>
            <person name="Branno M."/>
            <person name="Chin-Bow S."/>
            <person name="DeSantis R."/>
            <person name="Doyle S."/>
            <person name="Francino P."/>
            <person name="Keys D.N."/>
            <person name="Haga S."/>
            <person name="Hayashi H."/>
            <person name="Hino K."/>
            <person name="Imai K.S."/>
            <person name="Inaba K."/>
            <person name="Kano S."/>
            <person name="Kobayashi K."/>
            <person name="Kobayashi M."/>
            <person name="Lee B.I."/>
            <person name="Makabe K.W."/>
            <person name="Manohar C."/>
            <person name="Matassi G."/>
            <person name="Medina M."/>
            <person name="Mochizuki Y."/>
            <person name="Mount S."/>
            <person name="Morishita T."/>
            <person name="Miura S."/>
            <person name="Nakayama A."/>
            <person name="Nishizaka S."/>
            <person name="Nomoto H."/>
            <person name="Ohta F."/>
            <person name="Oishi K."/>
            <person name="Rigoutsos I."/>
            <person name="Sano M."/>
            <person name="Sasaki A."/>
            <person name="Sasakura Y."/>
            <person name="Shoguchi E."/>
            <person name="Shin-i T."/>
            <person name="Spagnuolo A."/>
            <person name="Stainier D."/>
            <person name="Suzuki M.M."/>
            <person name="Tassy O."/>
            <person name="Takatori N."/>
            <person name="Tokuoka M."/>
            <person name="Yagi K."/>
            <person name="Yoshizaki F."/>
            <person name="Wada S."/>
            <person name="Zhang C."/>
            <person name="Hyatt P.D."/>
            <person name="Larimer F."/>
            <person name="Detter C."/>
            <person name="Doggett N."/>
            <person name="Glavina T."/>
            <person name="Hawkins T."/>
            <person name="Richardson P."/>
            <person name="Lucas S."/>
            <person name="Kohara Y."/>
            <person name="Levine M."/>
            <person name="Satoh N."/>
            <person name="Rokhsar D.S."/>
        </authorList>
    </citation>
    <scope>NUCLEOTIDE SEQUENCE [LARGE SCALE GENOMIC DNA]</scope>
</reference>
<evidence type="ECO:0000259" key="1">
    <source>
        <dbReference type="Pfam" id="PF13880"/>
    </source>
</evidence>
<dbReference type="GeneTree" id="ENSGT00940000175408"/>
<name>F6SVB2_CIOIN</name>
<dbReference type="Pfam" id="PF13880">
    <property type="entry name" value="Acetyltransf_13"/>
    <property type="match status" value="1"/>
</dbReference>
<dbReference type="InterPro" id="IPR028009">
    <property type="entry name" value="ESCO_Acetyltransf_dom"/>
</dbReference>
<dbReference type="Ensembl" id="ENSCINT00000027164.2">
    <property type="protein sequence ID" value="ENSCINP00000026918.2"/>
    <property type="gene ID" value="ENSCING00000015038.2"/>
</dbReference>
<protein>
    <recommendedName>
        <fullName evidence="1">N-acetyltransferase ESCO acetyl-transferase domain-containing protein</fullName>
    </recommendedName>
</protein>
<dbReference type="InterPro" id="IPR016181">
    <property type="entry name" value="Acyl_CoA_acyltransferase"/>
</dbReference>
<organism evidence="2 3">
    <name type="scientific">Ciona intestinalis</name>
    <name type="common">Transparent sea squirt</name>
    <name type="synonym">Ascidia intestinalis</name>
    <dbReference type="NCBI Taxonomy" id="7719"/>
    <lineage>
        <taxon>Eukaryota</taxon>
        <taxon>Metazoa</taxon>
        <taxon>Chordata</taxon>
        <taxon>Tunicata</taxon>
        <taxon>Ascidiacea</taxon>
        <taxon>Phlebobranchia</taxon>
        <taxon>Cionidae</taxon>
        <taxon>Ciona</taxon>
    </lineage>
</organism>
<sequence>MVYAVDHPHDQHQHKLHHQRFNVILRFPSWKNERTVASYVDGRIVKILPTDPKFAQKKVEDILELIDSELGFSQNISTTRVSYLYVSDQQQVTGCLIAEQIKRGFPLLETMTSSGMMSCSLQSTPVTCGVSRIWCHAPHRKRGVATRLMDALRCSFVLGERLNMNQVAFSDPTISGKSFATKYFKTPHFLTYNCST</sequence>
<dbReference type="PANTHER" id="PTHR45884:SF2">
    <property type="entry name" value="N-ACETYLTRANSFERASE ECO"/>
    <property type="match status" value="1"/>
</dbReference>
<dbReference type="STRING" id="7719.ENSCINP00000026918"/>
<dbReference type="AlphaFoldDB" id="F6SVB2"/>
<dbReference type="OMA" id="KEHQKFC"/>
<dbReference type="PANTHER" id="PTHR45884">
    <property type="entry name" value="N-ACETYLTRANSFERASE ECO"/>
    <property type="match status" value="1"/>
</dbReference>
<evidence type="ECO:0000313" key="3">
    <source>
        <dbReference type="Proteomes" id="UP000008144"/>
    </source>
</evidence>